<evidence type="ECO:0000256" key="1">
    <source>
        <dbReference type="ARBA" id="ARBA00007164"/>
    </source>
</evidence>
<dbReference type="Pfam" id="PF00768">
    <property type="entry name" value="Peptidase_S11"/>
    <property type="match status" value="1"/>
</dbReference>
<evidence type="ECO:0000256" key="7">
    <source>
        <dbReference type="RuleBase" id="RU004016"/>
    </source>
</evidence>
<comment type="similarity">
    <text evidence="1 7">Belongs to the peptidase S11 family.</text>
</comment>
<keyword evidence="2" id="KW-0732">Signal</keyword>
<dbReference type="PANTHER" id="PTHR21581">
    <property type="entry name" value="D-ALANYL-D-ALANINE CARBOXYPEPTIDASE"/>
    <property type="match status" value="1"/>
</dbReference>
<dbReference type="EMBL" id="JAGGLG010000044">
    <property type="protein sequence ID" value="MBP2020033.1"/>
    <property type="molecule type" value="Genomic_DNA"/>
</dbReference>
<dbReference type="GO" id="GO:0004180">
    <property type="term" value="F:carboxypeptidase activity"/>
    <property type="evidence" value="ECO:0007669"/>
    <property type="project" value="UniProtKB-KW"/>
</dbReference>
<name>A0ABS4JWX3_9FIRM</name>
<evidence type="ECO:0000256" key="3">
    <source>
        <dbReference type="ARBA" id="ARBA00022801"/>
    </source>
</evidence>
<evidence type="ECO:0000256" key="4">
    <source>
        <dbReference type="ARBA" id="ARBA00022960"/>
    </source>
</evidence>
<keyword evidence="9" id="KW-0645">Protease</keyword>
<comment type="caution">
    <text evidence="9">The sequence shown here is derived from an EMBL/GenBank/DDBJ whole genome shotgun (WGS) entry which is preliminary data.</text>
</comment>
<keyword evidence="6" id="KW-0961">Cell wall biogenesis/degradation</keyword>
<dbReference type="PANTHER" id="PTHR21581:SF6">
    <property type="entry name" value="TRAFFICKING PROTEIN PARTICLE COMPLEX SUBUNIT 12"/>
    <property type="match status" value="1"/>
</dbReference>
<evidence type="ECO:0000259" key="8">
    <source>
        <dbReference type="Pfam" id="PF00768"/>
    </source>
</evidence>
<keyword evidence="9" id="KW-0121">Carboxypeptidase</keyword>
<sequence length="274" mass="29144">MLHGAWAGWAGAVARSLGGAHAAPRVRARAALLADCSTGEVLYAQDPHAAVAPASITKLMTLRLALRALRAGDLAWEEEVTVSERAAAHHPDFRGASCMDLRAGDRVAVGDLLKGVAVPSACDAAMALAERLSGSAAAFVEQMNAEARRLGMRHTRFVDPHGLSAANRTTAGDLLLLARRYVQEEPEALARLHSLPCFVFGGRVLRATNLLLGRYPGVDGLKTGFLDEAGYHQITTAVRDGRRLIGIVLGTASKRARRDESAALLDLGFRRLAT</sequence>
<protein>
    <submittedName>
        <fullName evidence="9">D-alanyl-D-alanine carboxypeptidase</fullName>
    </submittedName>
</protein>
<keyword evidence="3" id="KW-0378">Hydrolase</keyword>
<keyword evidence="10" id="KW-1185">Reference proteome</keyword>
<dbReference type="InterPro" id="IPR018044">
    <property type="entry name" value="Peptidase_S11"/>
</dbReference>
<proteinExistence type="inferred from homology"/>
<dbReference type="RefSeq" id="WP_209468132.1">
    <property type="nucleotide sequence ID" value="NZ_JAGGLG010000044.1"/>
</dbReference>
<evidence type="ECO:0000313" key="10">
    <source>
        <dbReference type="Proteomes" id="UP001519289"/>
    </source>
</evidence>
<evidence type="ECO:0000256" key="6">
    <source>
        <dbReference type="ARBA" id="ARBA00023316"/>
    </source>
</evidence>
<reference evidence="9 10" key="1">
    <citation type="submission" date="2021-03" db="EMBL/GenBank/DDBJ databases">
        <title>Genomic Encyclopedia of Type Strains, Phase IV (KMG-IV): sequencing the most valuable type-strain genomes for metagenomic binning, comparative biology and taxonomic classification.</title>
        <authorList>
            <person name="Goeker M."/>
        </authorList>
    </citation>
    <scope>NUCLEOTIDE SEQUENCE [LARGE SCALE GENOMIC DNA]</scope>
    <source>
        <strain evidence="9 10">DSM 27138</strain>
    </source>
</reference>
<keyword evidence="4" id="KW-0133">Cell shape</keyword>
<evidence type="ECO:0000256" key="5">
    <source>
        <dbReference type="ARBA" id="ARBA00022984"/>
    </source>
</evidence>
<dbReference type="InterPro" id="IPR001967">
    <property type="entry name" value="Peptidase_S11_N"/>
</dbReference>
<evidence type="ECO:0000256" key="2">
    <source>
        <dbReference type="ARBA" id="ARBA00022729"/>
    </source>
</evidence>
<dbReference type="InterPro" id="IPR012338">
    <property type="entry name" value="Beta-lactam/transpept-like"/>
</dbReference>
<feature type="domain" description="Peptidase S11 D-alanyl-D-alanine carboxypeptidase A N-terminal" evidence="8">
    <location>
        <begin position="21"/>
        <end position="251"/>
    </location>
</feature>
<organism evidence="9 10">
    <name type="scientific">Symbiobacterium terraclitae</name>
    <dbReference type="NCBI Taxonomy" id="557451"/>
    <lineage>
        <taxon>Bacteria</taxon>
        <taxon>Bacillati</taxon>
        <taxon>Bacillota</taxon>
        <taxon>Clostridia</taxon>
        <taxon>Eubacteriales</taxon>
        <taxon>Symbiobacteriaceae</taxon>
        <taxon>Symbiobacterium</taxon>
    </lineage>
</organism>
<accession>A0ABS4JWX3</accession>
<keyword evidence="5" id="KW-0573">Peptidoglycan synthesis</keyword>
<dbReference type="SUPFAM" id="SSF56601">
    <property type="entry name" value="beta-lactamase/transpeptidase-like"/>
    <property type="match status" value="1"/>
</dbReference>
<evidence type="ECO:0000313" key="9">
    <source>
        <dbReference type="EMBL" id="MBP2020033.1"/>
    </source>
</evidence>
<dbReference type="Gene3D" id="3.40.710.10">
    <property type="entry name" value="DD-peptidase/beta-lactamase superfamily"/>
    <property type="match status" value="1"/>
</dbReference>
<gene>
    <name evidence="9" type="ORF">J2Z79_003487</name>
</gene>
<dbReference type="Proteomes" id="UP001519289">
    <property type="component" value="Unassembled WGS sequence"/>
</dbReference>
<dbReference type="PRINTS" id="PR00725">
    <property type="entry name" value="DADACBPTASE1"/>
</dbReference>